<dbReference type="GeneID" id="301047761"/>
<comment type="caution">
    <text evidence="1">The sequence shown here is derived from an EMBL/GenBank/DDBJ whole genome shotgun (WGS) entry which is preliminary data.</text>
</comment>
<evidence type="ECO:0000313" key="1">
    <source>
        <dbReference type="EMBL" id="GAD16210.1"/>
    </source>
</evidence>
<dbReference type="AlphaFoldDB" id="S4PP17"/>
<name>S4PP17_9LACO</name>
<dbReference type="Pfam" id="PF18951">
    <property type="entry name" value="DUF5695"/>
    <property type="match status" value="1"/>
</dbReference>
<dbReference type="RefSeq" id="WP_020280663.1">
    <property type="nucleotide sequence ID" value="NZ_AZED01000011.1"/>
</dbReference>
<protein>
    <submittedName>
        <fullName evidence="1">Uncharacterized protein</fullName>
    </submittedName>
</protein>
<reference evidence="2" key="1">
    <citation type="journal article" date="2013" name="Genome Announc.">
        <title>Draft Genome Sequence of D-Branched-Chain Amino Acid Producer Lactobacillus otakiensis JCM 15040T, Isolated from a Traditional Japanese Pickle.</title>
        <authorList>
            <person name="Doi K."/>
            <person name="Mori K."/>
            <person name="Mutaguchi Y."/>
            <person name="Tashiro K."/>
            <person name="Fujino Y."/>
            <person name="Ohmori T."/>
            <person name="Kuhara S."/>
            <person name="Ohshima T."/>
        </authorList>
    </citation>
    <scope>NUCLEOTIDE SEQUENCE [LARGE SCALE GENOMIC DNA]</scope>
    <source>
        <strain evidence="2">JCM 15040</strain>
    </source>
</reference>
<sequence length="825" mass="94265">MKRRFELEKSTNNDAILTKLAVTNGDGNFDFGTSKSKEKRDGKGYYQLGDINISLRTIFNPWDTYRTAFDEDLTDCPLDVSREWQTATDGTETIFTIKLTNPTKEEYEVGGLGVPLVFNQILTDNTLDESHQNCVFSDPYIGNDAGYVQVTRLSGDEPTLLVTPGKNAHFEAYRPLNDDKTPRRVTFEGFYEWTIFSFAYAESDWFDQKHWNKPTSLILKPGDSQEFSLRFTVIDSQADVPQELHRLGMPVVDSVPGYTIHGTETAHLTVDSKSPVSSIKVSPANALDLYKAGDGSYKLAGTGDYYGYADVLIQYQDGTRQTINYFVLDAANTAVKKLADFHVKNQWLEDDDKYGRKHAFMTYDRDAKQKVLSERRTFISGVSDEVGAGPNLLMAAKNLLMPDKHQVHLLEEYVDDVLWGKLQNKEDYSIRASLYYTDENSPYSWASWDKSRSEETWRAYNYPHQATIYWIMYRLARNYDGLVTNHDWQWYLEHAYQTVMAMHKFATKDKFMYLEQFGLMVGSAHLWILKDLEYEGWNEKAESYEEYMRLRYTIWASLKYPYGSEMPWDSTGQEEIYVWCDYFGDMGKAKQTVDAVKAYTPSIPNWGYNGAARRYFDSAVYGKREEMGRLFGHYGSPLNAIPLLMSYKEHHSDDLYLLKVGYAASTSALTTINPDGFGSMGYLANPDVMDFEPYTGDYGQSFYGYMHEAGQFVHFDPQAGWLSFGGEVEVDGSTIVVTPTDAFHRRLFIHGENGDLEIKSETAPIKNALYDLDEGKVIINFAEPGVTPKHLRVQVSTNLHPVQDGSLIRGAYEFDAFTRQLTFKL</sequence>
<proteinExistence type="predicted"/>
<dbReference type="STRING" id="1423780.FD05_GL000492"/>
<dbReference type="InterPro" id="IPR043750">
    <property type="entry name" value="DUF5695"/>
</dbReference>
<dbReference type="OrthoDB" id="9761789at2"/>
<evidence type="ECO:0000313" key="2">
    <source>
        <dbReference type="Proteomes" id="UP000016361"/>
    </source>
</evidence>
<dbReference type="EMBL" id="BASH01000002">
    <property type="protein sequence ID" value="GAD16210.1"/>
    <property type="molecule type" value="Genomic_DNA"/>
</dbReference>
<dbReference type="eggNOG" id="ENOG502Z7QN">
    <property type="taxonomic scope" value="Bacteria"/>
</dbReference>
<keyword evidence="2" id="KW-1185">Reference proteome</keyword>
<gene>
    <name evidence="1" type="ORF">LOT_0748</name>
</gene>
<organism evidence="1 2">
    <name type="scientific">Lentilactobacillus otakiensis DSM 19908 = JCM 15040</name>
    <dbReference type="NCBI Taxonomy" id="1423780"/>
    <lineage>
        <taxon>Bacteria</taxon>
        <taxon>Bacillati</taxon>
        <taxon>Bacillota</taxon>
        <taxon>Bacilli</taxon>
        <taxon>Lactobacillales</taxon>
        <taxon>Lactobacillaceae</taxon>
        <taxon>Lentilactobacillus</taxon>
    </lineage>
</organism>
<dbReference type="Proteomes" id="UP000016361">
    <property type="component" value="Unassembled WGS sequence"/>
</dbReference>
<accession>S4PP17</accession>